<name>A0A7Y7RPS8_9PSED</name>
<organism evidence="1 2">
    <name type="scientific">Pseudomonas edaphica</name>
    <dbReference type="NCBI Taxonomy" id="2006980"/>
    <lineage>
        <taxon>Bacteria</taxon>
        <taxon>Pseudomonadati</taxon>
        <taxon>Pseudomonadota</taxon>
        <taxon>Gammaproteobacteria</taxon>
        <taxon>Pseudomonadales</taxon>
        <taxon>Pseudomonadaceae</taxon>
        <taxon>Pseudomonas</taxon>
    </lineage>
</organism>
<proteinExistence type="predicted"/>
<evidence type="ECO:0000313" key="2">
    <source>
        <dbReference type="Proteomes" id="UP000560470"/>
    </source>
</evidence>
<dbReference type="EMBL" id="JACAOZ010000006">
    <property type="protein sequence ID" value="NVZ55873.1"/>
    <property type="molecule type" value="Genomic_DNA"/>
</dbReference>
<evidence type="ECO:0008006" key="3">
    <source>
        <dbReference type="Google" id="ProtNLM"/>
    </source>
</evidence>
<dbReference type="AlphaFoldDB" id="A0A7Y7RPS8"/>
<comment type="caution">
    <text evidence="1">The sequence shown here is derived from an EMBL/GenBank/DDBJ whole genome shotgun (WGS) entry which is preliminary data.</text>
</comment>
<protein>
    <recommendedName>
        <fullName evidence="3">Lipoprotein</fullName>
    </recommendedName>
</protein>
<dbReference type="PROSITE" id="PS51257">
    <property type="entry name" value="PROKAR_LIPOPROTEIN"/>
    <property type="match status" value="1"/>
</dbReference>
<evidence type="ECO:0000313" key="1">
    <source>
        <dbReference type="EMBL" id="NVZ55873.1"/>
    </source>
</evidence>
<sequence length="58" mass="6559">MKLYAAVLLTAALLGGCDVSKRCVSIWVLFQSPRMRIQFVGLIDRACERRFGEIRGSR</sequence>
<gene>
    <name evidence="1" type="ORF">HX797_06315</name>
</gene>
<accession>A0A7Y7RPS8</accession>
<dbReference type="RefSeq" id="WP_177033084.1">
    <property type="nucleotide sequence ID" value="NZ_JACAOZ010000006.1"/>
</dbReference>
<dbReference type="Proteomes" id="UP000560470">
    <property type="component" value="Unassembled WGS sequence"/>
</dbReference>
<reference evidence="1 2" key="1">
    <citation type="submission" date="2020-04" db="EMBL/GenBank/DDBJ databases">
        <title>Molecular characterization of pseudomonads from Agaricus bisporus reveal novel blotch 2 pathogens in Western Europe.</title>
        <authorList>
            <person name="Taparia T."/>
            <person name="Krijger M."/>
            <person name="Haynes E."/>
            <person name="Elpinstone J.G."/>
            <person name="Noble R."/>
            <person name="Van Der Wolf J."/>
        </authorList>
    </citation>
    <scope>NUCLEOTIDE SEQUENCE [LARGE SCALE GENOMIC DNA]</scope>
    <source>
        <strain evidence="1 2">B7002</strain>
    </source>
</reference>